<dbReference type="InterPro" id="IPR003594">
    <property type="entry name" value="HATPase_dom"/>
</dbReference>
<dbReference type="InterPro" id="IPR004358">
    <property type="entry name" value="Sig_transdc_His_kin-like_C"/>
</dbReference>
<dbReference type="Gene3D" id="3.30.565.10">
    <property type="entry name" value="Histidine kinase-like ATPase, C-terminal domain"/>
    <property type="match status" value="1"/>
</dbReference>
<dbReference type="Proteomes" id="UP001497522">
    <property type="component" value="Chromosome 16"/>
</dbReference>
<dbReference type="SMART" id="SM00448">
    <property type="entry name" value="REC"/>
    <property type="match status" value="1"/>
</dbReference>
<keyword evidence="8" id="KW-0175">Coiled coil</keyword>
<dbReference type="InterPro" id="IPR036097">
    <property type="entry name" value="HisK_dim/P_sf"/>
</dbReference>
<dbReference type="SUPFAM" id="SSF47384">
    <property type="entry name" value="Homodimeric domain of signal transducing histidine kinase"/>
    <property type="match status" value="1"/>
</dbReference>
<feature type="modified residue" description="4-aspartylphosphate" evidence="7">
    <location>
        <position position="1189"/>
    </location>
</feature>
<dbReference type="PROSITE" id="PS50109">
    <property type="entry name" value="HIS_KIN"/>
    <property type="match status" value="1"/>
</dbReference>
<dbReference type="InterPro" id="IPR036890">
    <property type="entry name" value="HATPase_C_sf"/>
</dbReference>
<feature type="region of interest" description="Disordered" evidence="9">
    <location>
        <begin position="908"/>
        <end position="961"/>
    </location>
</feature>
<evidence type="ECO:0000256" key="5">
    <source>
        <dbReference type="ARBA" id="ARBA00022989"/>
    </source>
</evidence>
<keyword evidence="3 7" id="KW-0597">Phosphoprotein</keyword>
<dbReference type="InterPro" id="IPR001789">
    <property type="entry name" value="Sig_transdc_resp-reg_receiver"/>
</dbReference>
<feature type="transmembrane region" description="Helical" evidence="10">
    <location>
        <begin position="51"/>
        <end position="73"/>
    </location>
</feature>
<evidence type="ECO:0000256" key="2">
    <source>
        <dbReference type="ARBA" id="ARBA00022475"/>
    </source>
</evidence>
<dbReference type="CDD" id="cd17546">
    <property type="entry name" value="REC_hyHK_CKI1_RcsC-like"/>
    <property type="match status" value="1"/>
</dbReference>
<dbReference type="InterPro" id="IPR007895">
    <property type="entry name" value="MASE1"/>
</dbReference>
<dbReference type="Gene3D" id="1.10.287.130">
    <property type="match status" value="1"/>
</dbReference>
<dbReference type="InterPro" id="IPR003661">
    <property type="entry name" value="HisK_dim/P_dom"/>
</dbReference>
<dbReference type="InterPro" id="IPR005467">
    <property type="entry name" value="His_kinase_dom"/>
</dbReference>
<reference evidence="13" key="1">
    <citation type="submission" date="2024-03" db="EMBL/GenBank/DDBJ databases">
        <authorList>
            <consortium name="ELIXIR-Norway"/>
            <consortium name="Elixir Norway"/>
        </authorList>
    </citation>
    <scope>NUCLEOTIDE SEQUENCE</scope>
</reference>
<dbReference type="SUPFAM" id="SSF55874">
    <property type="entry name" value="ATPase domain of HSP90 chaperone/DNA topoisomerase II/histidine kinase"/>
    <property type="match status" value="2"/>
</dbReference>
<feature type="transmembrane region" description="Helical" evidence="10">
    <location>
        <begin position="279"/>
        <end position="302"/>
    </location>
</feature>
<dbReference type="SMART" id="SM00387">
    <property type="entry name" value="HATPase_c"/>
    <property type="match status" value="1"/>
</dbReference>
<dbReference type="SMART" id="SM00388">
    <property type="entry name" value="HisKA"/>
    <property type="match status" value="1"/>
</dbReference>
<evidence type="ECO:0000259" key="12">
    <source>
        <dbReference type="PROSITE" id="PS50110"/>
    </source>
</evidence>
<dbReference type="Pfam" id="PF05231">
    <property type="entry name" value="MASE1"/>
    <property type="match status" value="1"/>
</dbReference>
<feature type="transmembrane region" description="Helical" evidence="10">
    <location>
        <begin position="180"/>
        <end position="203"/>
    </location>
</feature>
<evidence type="ECO:0000256" key="3">
    <source>
        <dbReference type="ARBA" id="ARBA00022553"/>
    </source>
</evidence>
<dbReference type="CDD" id="cd00082">
    <property type="entry name" value="HisKA"/>
    <property type="match status" value="1"/>
</dbReference>
<dbReference type="InterPro" id="IPR011006">
    <property type="entry name" value="CheY-like_superfamily"/>
</dbReference>
<keyword evidence="4 10" id="KW-0812">Transmembrane</keyword>
<keyword evidence="6 10" id="KW-0472">Membrane</keyword>
<dbReference type="PROSITE" id="PS50110">
    <property type="entry name" value="RESPONSE_REGULATORY"/>
    <property type="match status" value="1"/>
</dbReference>
<organism evidence="13 14">
    <name type="scientific">Sphagnum jensenii</name>
    <dbReference type="NCBI Taxonomy" id="128206"/>
    <lineage>
        <taxon>Eukaryota</taxon>
        <taxon>Viridiplantae</taxon>
        <taxon>Streptophyta</taxon>
        <taxon>Embryophyta</taxon>
        <taxon>Bryophyta</taxon>
        <taxon>Sphagnophytina</taxon>
        <taxon>Sphagnopsida</taxon>
        <taxon>Sphagnales</taxon>
        <taxon>Sphagnaceae</taxon>
        <taxon>Sphagnum</taxon>
    </lineage>
</organism>
<feature type="region of interest" description="Disordered" evidence="9">
    <location>
        <begin position="854"/>
        <end position="876"/>
    </location>
</feature>
<name>A0ABP1AVJ3_9BRYO</name>
<dbReference type="EMBL" id="OZ023717">
    <property type="protein sequence ID" value="CAK9866556.1"/>
    <property type="molecule type" value="Genomic_DNA"/>
</dbReference>
<feature type="compositionally biased region" description="Polar residues" evidence="9">
    <location>
        <begin position="950"/>
        <end position="961"/>
    </location>
</feature>
<dbReference type="Pfam" id="PF00072">
    <property type="entry name" value="Response_reg"/>
    <property type="match status" value="1"/>
</dbReference>
<proteinExistence type="predicted"/>
<dbReference type="Pfam" id="PF00512">
    <property type="entry name" value="HisKA"/>
    <property type="match status" value="1"/>
</dbReference>
<keyword evidence="5 10" id="KW-1133">Transmembrane helix</keyword>
<dbReference type="PANTHER" id="PTHR45530:SF3">
    <property type="entry name" value="TWO-COMPONENT SYSTEM NARL FAMILY SENSOR HISTIDINE KINASE BARA"/>
    <property type="match status" value="1"/>
</dbReference>
<keyword evidence="2" id="KW-1003">Cell membrane</keyword>
<feature type="domain" description="Response regulatory" evidence="12">
    <location>
        <begin position="1138"/>
        <end position="1259"/>
    </location>
</feature>
<keyword evidence="14" id="KW-1185">Reference proteome</keyword>
<evidence type="ECO:0000256" key="10">
    <source>
        <dbReference type="SAM" id="Phobius"/>
    </source>
</evidence>
<sequence length="1270" mass="139454">MPLFGGRTRHGDGEQAVVGRNARAIRRATRSVREYWFSSPRFAGKRRDAHAYRALLVMNVLEAALICVSGILVFEMTIKALQQQFSRTVIFPLYLPRAMGIAMAAKHQGSVALGNFIGFYFSRIYMAVRSSNSIGHSRFVAVLLFAILGTCESQIGAWFMKKWLCQQHPRKKEVPTFDNVAQAFSYILIVFSTSLVFETLIAVAECVTSMVEWKYFFRYWGTWWLGVLSAMLSLSPAVIHLMALELPPQPLLRFLLLFSSKKKVMGSIKKLGIKSSFKAVFLWSLTLGLLIMVFLYSVRTFIRPLPYLLFPLIICVAFVFNRVGWSLVVAVSSLFCALGTLHRDSSLYYMAGAPKDKASPSLVLQIELFISVIGLVGIVLAAAVKEKNQLTRDLNQAMEGLEKTVEERTKELVKANEELQVSQKTAEHASHAKSEFLANMSHEIRTPIHGILGLTTLLLESKLTVDQQESLISLKECADLLLHIINSVLDLTKIEAGRLEVQEVPFSIRRLVSSTLLMLQTRALDRGLKLLWEVQAEVPDLLVGDKGKIQQCLLNLVGNALKFTNKGTVTVRVMLPITKDEPAATKSATVASFGGADLGLQEADNSAQLPGFSFQPVKQPPTSFAKLHSWSSWPGAYFKVQPGNKEAYIHDDSVDVWFGSSKVAPVTEIEKPEEESPSSNASTVSKKPVQIEFEVQDTGIGITKDKLQDMFNPFTQADPSASRLYGGTGLGLSIVQRFVELLGGTIWANSVVDKGSTFTFKLPFVALSGDKDDDTSAAAAAVVASSDRVIQHPLRFPSLEKYWLTPSKTTTAAKSGLLSHRRAYSLGVLLRGVKFRLPDASSYNAEFLNGEDSSDLGASKQWAPGGNGVTSSPVDQSVRTSVSGAIQGENGLFQQNVLLSDQDLLHSSKEDGMDSRQQDSSCQPSSAMAAESSKLVKNPELEQCARNPSGHESSGTLLPNSSCSHNLSRAAEIPQKPTDVFILEKLRSLTALSSTSQEMQANNSLSPSLQNQDGVSPQCLEISMHDNKDVVIDVPEVNYGRFLQGSDQCHPKGVASSGSLNLIVGLSSTDSASQKLGPNGANLGHSLSLPEGIVQTSQDALQTQHHQKVVLKSQKRFPKKAAVMVASPPKDAPEQRLKILLAEDNPINQKVATRQLEKYGHRVTIVSDGREALETVQVHHDMFDVVLMDVQMPNMDGLQATQHIREVEQQEGWSRLPILGLTAHAIHGYQETCLSHGMDGYLGKPFNIKQLLVQMVEILPTDKKLRRDEG</sequence>
<evidence type="ECO:0000313" key="13">
    <source>
        <dbReference type="EMBL" id="CAK9866556.1"/>
    </source>
</evidence>
<comment type="subcellular location">
    <subcellularLocation>
        <location evidence="1">Cell membrane</location>
        <topology evidence="1">Multi-pass membrane protein</topology>
    </subcellularLocation>
</comment>
<evidence type="ECO:0000256" key="4">
    <source>
        <dbReference type="ARBA" id="ARBA00022692"/>
    </source>
</evidence>
<dbReference type="Pfam" id="PF02518">
    <property type="entry name" value="HATPase_c"/>
    <property type="match status" value="1"/>
</dbReference>
<feature type="transmembrane region" description="Helical" evidence="10">
    <location>
        <begin position="362"/>
        <end position="384"/>
    </location>
</feature>
<dbReference type="CDD" id="cd16922">
    <property type="entry name" value="HATPase_EvgS-ArcB-TorS-like"/>
    <property type="match status" value="1"/>
</dbReference>
<dbReference type="Gene3D" id="3.40.50.2300">
    <property type="match status" value="1"/>
</dbReference>
<evidence type="ECO:0000256" key="1">
    <source>
        <dbReference type="ARBA" id="ARBA00004651"/>
    </source>
</evidence>
<dbReference type="PANTHER" id="PTHR45530">
    <property type="entry name" value="SENSORY TRANSDUCTION HISTIDINE KINASE"/>
    <property type="match status" value="1"/>
</dbReference>
<evidence type="ECO:0008006" key="15">
    <source>
        <dbReference type="Google" id="ProtNLM"/>
    </source>
</evidence>
<evidence type="ECO:0000313" key="14">
    <source>
        <dbReference type="Proteomes" id="UP001497522"/>
    </source>
</evidence>
<protein>
    <recommendedName>
        <fullName evidence="15">Ethylene receptor</fullName>
    </recommendedName>
</protein>
<feature type="coiled-coil region" evidence="8">
    <location>
        <begin position="380"/>
        <end position="425"/>
    </location>
</feature>
<feature type="transmembrane region" description="Helical" evidence="10">
    <location>
        <begin position="140"/>
        <end position="160"/>
    </location>
</feature>
<feature type="transmembrane region" description="Helical" evidence="10">
    <location>
        <begin position="308"/>
        <end position="341"/>
    </location>
</feature>
<evidence type="ECO:0000259" key="11">
    <source>
        <dbReference type="PROSITE" id="PS50109"/>
    </source>
</evidence>
<evidence type="ECO:0000256" key="9">
    <source>
        <dbReference type="SAM" id="MobiDB-lite"/>
    </source>
</evidence>
<dbReference type="PRINTS" id="PR00344">
    <property type="entry name" value="BCTRLSENSOR"/>
</dbReference>
<feature type="domain" description="Histidine kinase" evidence="11">
    <location>
        <begin position="439"/>
        <end position="766"/>
    </location>
</feature>
<evidence type="ECO:0000256" key="6">
    <source>
        <dbReference type="ARBA" id="ARBA00023136"/>
    </source>
</evidence>
<evidence type="ECO:0000256" key="8">
    <source>
        <dbReference type="SAM" id="Coils"/>
    </source>
</evidence>
<accession>A0ABP1AVJ3</accession>
<dbReference type="SUPFAM" id="SSF52172">
    <property type="entry name" value="CheY-like"/>
    <property type="match status" value="1"/>
</dbReference>
<evidence type="ECO:0000256" key="7">
    <source>
        <dbReference type="PROSITE-ProRule" id="PRU00169"/>
    </source>
</evidence>
<feature type="compositionally biased region" description="Basic and acidic residues" evidence="9">
    <location>
        <begin position="908"/>
        <end position="917"/>
    </location>
</feature>
<gene>
    <name evidence="13" type="ORF">CSSPJE1EN2_LOCUS9551</name>
</gene>